<feature type="region of interest" description="Disordered" evidence="1">
    <location>
        <begin position="40"/>
        <end position="74"/>
    </location>
</feature>
<dbReference type="EMBL" id="CVRI01000067">
    <property type="protein sequence ID" value="CRL06834.1"/>
    <property type="molecule type" value="Genomic_DNA"/>
</dbReference>
<sequence length="103" mass="11563">MLTVKKFAALFNLSVGGYVAGLADDESKSSLISNILASTTPSSDFETTTDDDENDDDEPIPGSERRDEINDSKLKTKNLSSKYYERKRSRKRKQTIASENVYF</sequence>
<reference evidence="2 3" key="1">
    <citation type="submission" date="2015-04" db="EMBL/GenBank/DDBJ databases">
        <authorList>
            <person name="Syromyatnikov M.Y."/>
            <person name="Popov V.N."/>
        </authorList>
    </citation>
    <scope>NUCLEOTIDE SEQUENCE [LARGE SCALE GENOMIC DNA]</scope>
</reference>
<accession>A0A1J1J4D2</accession>
<proteinExistence type="predicted"/>
<evidence type="ECO:0000313" key="2">
    <source>
        <dbReference type="EMBL" id="CRL06834.1"/>
    </source>
</evidence>
<name>A0A1J1J4D2_9DIPT</name>
<feature type="compositionally biased region" description="Basic and acidic residues" evidence="1">
    <location>
        <begin position="63"/>
        <end position="74"/>
    </location>
</feature>
<feature type="compositionally biased region" description="Basic residues" evidence="1">
    <location>
        <begin position="85"/>
        <end position="94"/>
    </location>
</feature>
<evidence type="ECO:0000256" key="1">
    <source>
        <dbReference type="SAM" id="MobiDB-lite"/>
    </source>
</evidence>
<gene>
    <name evidence="2" type="ORF">CLUMA_CG019790</name>
</gene>
<protein>
    <submittedName>
        <fullName evidence="2">CLUMA_CG019790, isoform A</fullName>
    </submittedName>
</protein>
<keyword evidence="3" id="KW-1185">Reference proteome</keyword>
<evidence type="ECO:0000313" key="3">
    <source>
        <dbReference type="Proteomes" id="UP000183832"/>
    </source>
</evidence>
<dbReference type="AlphaFoldDB" id="A0A1J1J4D2"/>
<organism evidence="2 3">
    <name type="scientific">Clunio marinus</name>
    <dbReference type="NCBI Taxonomy" id="568069"/>
    <lineage>
        <taxon>Eukaryota</taxon>
        <taxon>Metazoa</taxon>
        <taxon>Ecdysozoa</taxon>
        <taxon>Arthropoda</taxon>
        <taxon>Hexapoda</taxon>
        <taxon>Insecta</taxon>
        <taxon>Pterygota</taxon>
        <taxon>Neoptera</taxon>
        <taxon>Endopterygota</taxon>
        <taxon>Diptera</taxon>
        <taxon>Nematocera</taxon>
        <taxon>Chironomoidea</taxon>
        <taxon>Chironomidae</taxon>
        <taxon>Clunio</taxon>
    </lineage>
</organism>
<dbReference type="Proteomes" id="UP000183832">
    <property type="component" value="Unassembled WGS sequence"/>
</dbReference>
<feature type="region of interest" description="Disordered" evidence="1">
    <location>
        <begin position="84"/>
        <end position="103"/>
    </location>
</feature>
<feature type="compositionally biased region" description="Acidic residues" evidence="1">
    <location>
        <begin position="47"/>
        <end position="59"/>
    </location>
</feature>